<accession>A0A6H2H0F4</accession>
<dbReference type="KEGG" id="palr:HGI30_16855"/>
<evidence type="ECO:0000313" key="2">
    <source>
        <dbReference type="EMBL" id="QJC53079.1"/>
    </source>
</evidence>
<dbReference type="RefSeq" id="WP_028598343.1">
    <property type="nucleotide sequence ID" value="NZ_CP051428.1"/>
</dbReference>
<evidence type="ECO:0000313" key="3">
    <source>
        <dbReference type="Proteomes" id="UP000502136"/>
    </source>
</evidence>
<dbReference type="Proteomes" id="UP000502136">
    <property type="component" value="Chromosome"/>
</dbReference>
<proteinExistence type="predicted"/>
<reference evidence="2 3" key="1">
    <citation type="submission" date="2020-04" db="EMBL/GenBank/DDBJ databases">
        <title>Novel Paenibacillus strain UniB2 isolated from commercial digestive syrup.</title>
        <authorList>
            <person name="Thorat V."/>
            <person name="Kirdat K."/>
            <person name="Tiwarekar B."/>
            <person name="Yadav A."/>
        </authorList>
    </citation>
    <scope>NUCLEOTIDE SEQUENCE [LARGE SCALE GENOMIC DNA]</scope>
    <source>
        <strain evidence="2 3">UniB2</strain>
    </source>
</reference>
<protein>
    <submittedName>
        <fullName evidence="2">Uncharacterized protein</fullName>
    </submittedName>
</protein>
<dbReference type="AlphaFoldDB" id="A0A6H2H0F4"/>
<name>A0A6H2H0F4_9BACL</name>
<keyword evidence="3" id="KW-1185">Reference proteome</keyword>
<gene>
    <name evidence="2" type="ORF">HGI30_16855</name>
</gene>
<evidence type="ECO:0000256" key="1">
    <source>
        <dbReference type="SAM" id="MobiDB-lite"/>
    </source>
</evidence>
<feature type="region of interest" description="Disordered" evidence="1">
    <location>
        <begin position="1"/>
        <end position="30"/>
    </location>
</feature>
<sequence length="110" mass="12623">MNDRTRKALADREALDEARRRRKREEAARKEWLRVQKSRPRTKIPAQYGETIHVHEKILDRFMKQVGQKIDIETYKVAGGAGSSLTITYTTRYGGRGELVLNDLGPMPIG</sequence>
<organism evidence="2 3">
    <name type="scientific">Paenibacillus albicereus</name>
    <dbReference type="NCBI Taxonomy" id="2726185"/>
    <lineage>
        <taxon>Bacteria</taxon>
        <taxon>Bacillati</taxon>
        <taxon>Bacillota</taxon>
        <taxon>Bacilli</taxon>
        <taxon>Bacillales</taxon>
        <taxon>Paenibacillaceae</taxon>
        <taxon>Paenibacillus</taxon>
    </lineage>
</organism>
<dbReference type="EMBL" id="CP051428">
    <property type="protein sequence ID" value="QJC53079.1"/>
    <property type="molecule type" value="Genomic_DNA"/>
</dbReference>